<proteinExistence type="predicted"/>
<evidence type="ECO:0000256" key="4">
    <source>
        <dbReference type="ARBA" id="ARBA00023239"/>
    </source>
</evidence>
<gene>
    <name evidence="5" type="ORF">CARN2_0431</name>
</gene>
<dbReference type="PIRSF" id="PIRSF006113">
    <property type="entry name" value="PTP_synth"/>
    <property type="match status" value="1"/>
</dbReference>
<dbReference type="PANTHER" id="PTHR12589">
    <property type="entry name" value="PYRUVOYL TETRAHYDROBIOPTERIN SYNTHASE"/>
    <property type="match status" value="1"/>
</dbReference>
<dbReference type="Gene3D" id="3.30.479.10">
    <property type="entry name" value="6-pyruvoyl tetrahydropterin synthase/QueD"/>
    <property type="match status" value="1"/>
</dbReference>
<keyword evidence="2" id="KW-0479">Metal-binding</keyword>
<name>E6PWE2_9ZZZZ</name>
<dbReference type="GO" id="GO:0046872">
    <property type="term" value="F:metal ion binding"/>
    <property type="evidence" value="ECO:0007669"/>
    <property type="project" value="UniProtKB-KW"/>
</dbReference>
<keyword evidence="4" id="KW-0456">Lyase</keyword>
<dbReference type="EMBL" id="CABM01000070">
    <property type="protein sequence ID" value="CBH99249.1"/>
    <property type="molecule type" value="Genomic_DNA"/>
</dbReference>
<dbReference type="SUPFAM" id="SSF55620">
    <property type="entry name" value="Tetrahydrobiopterin biosynthesis enzymes-like"/>
    <property type="match status" value="1"/>
</dbReference>
<dbReference type="InterPro" id="IPR038418">
    <property type="entry name" value="6-PTP_synth/QueD_sf"/>
</dbReference>
<comment type="cofactor">
    <cofactor evidence="1">
        <name>Zn(2+)</name>
        <dbReference type="ChEBI" id="CHEBI:29105"/>
    </cofactor>
</comment>
<sequence length="121" mass="13858">MKVELAQRFYFEAAHTLNREHDRDGSLRVHGHTYWAEVAVKGEPDPVSGMLVDLAIIRREIARVREQLDHHLLDEVQGLGPATLENLCAYLWRQLQPNLPPLGHVDVWREASGDRCRLTAD</sequence>
<accession>E6PWE2</accession>
<evidence type="ECO:0000256" key="3">
    <source>
        <dbReference type="ARBA" id="ARBA00022833"/>
    </source>
</evidence>
<evidence type="ECO:0000256" key="2">
    <source>
        <dbReference type="ARBA" id="ARBA00022723"/>
    </source>
</evidence>
<dbReference type="Pfam" id="PF01242">
    <property type="entry name" value="PTPS"/>
    <property type="match status" value="1"/>
</dbReference>
<organism evidence="5">
    <name type="scientific">mine drainage metagenome</name>
    <dbReference type="NCBI Taxonomy" id="410659"/>
    <lineage>
        <taxon>unclassified sequences</taxon>
        <taxon>metagenomes</taxon>
        <taxon>ecological metagenomes</taxon>
    </lineage>
</organism>
<protein>
    <recommendedName>
        <fullName evidence="6">6-carboxy-5,6,7,8-tetrahydropterin synthase</fullName>
    </recommendedName>
</protein>
<keyword evidence="3" id="KW-0862">Zinc</keyword>
<comment type="caution">
    <text evidence="5">The sequence shown here is derived from an EMBL/GenBank/DDBJ whole genome shotgun (WGS) entry which is preliminary data.</text>
</comment>
<reference evidence="5" key="1">
    <citation type="submission" date="2009-10" db="EMBL/GenBank/DDBJ databases">
        <title>Diversity of trophic interactions inside an arsenic-rich microbial ecosystem.</title>
        <authorList>
            <person name="Bertin P.N."/>
            <person name="Heinrich-Salmeron A."/>
            <person name="Pelletier E."/>
            <person name="Goulhen-Chollet F."/>
            <person name="Arsene-Ploetze F."/>
            <person name="Gallien S."/>
            <person name="Calteau A."/>
            <person name="Vallenet D."/>
            <person name="Casiot C."/>
            <person name="Chane-Woon-Ming B."/>
            <person name="Giloteaux L."/>
            <person name="Barakat M."/>
            <person name="Bonnefoy V."/>
            <person name="Bruneel O."/>
            <person name="Chandler M."/>
            <person name="Cleiss J."/>
            <person name="Duran R."/>
            <person name="Elbaz-Poulichet F."/>
            <person name="Fonknechten N."/>
            <person name="Lauga B."/>
            <person name="Mornico D."/>
            <person name="Ortet P."/>
            <person name="Schaeffer C."/>
            <person name="Siguier P."/>
            <person name="Alexander Thil Smith A."/>
            <person name="Van Dorsselaer A."/>
            <person name="Weissenbach J."/>
            <person name="Medigue C."/>
            <person name="Le Paslier D."/>
        </authorList>
    </citation>
    <scope>NUCLEOTIDE SEQUENCE</scope>
</reference>
<evidence type="ECO:0000256" key="1">
    <source>
        <dbReference type="ARBA" id="ARBA00001947"/>
    </source>
</evidence>
<evidence type="ECO:0000313" key="5">
    <source>
        <dbReference type="EMBL" id="CBH99249.1"/>
    </source>
</evidence>
<dbReference type="AlphaFoldDB" id="E6PWE2"/>
<dbReference type="PANTHER" id="PTHR12589:SF7">
    <property type="entry name" value="6-PYRUVOYL TETRAHYDROBIOPTERIN SYNTHASE"/>
    <property type="match status" value="1"/>
</dbReference>
<dbReference type="GO" id="GO:0070497">
    <property type="term" value="F:6-carboxytetrahydropterin synthase activity"/>
    <property type="evidence" value="ECO:0007669"/>
    <property type="project" value="TreeGrafter"/>
</dbReference>
<evidence type="ECO:0008006" key="6">
    <source>
        <dbReference type="Google" id="ProtNLM"/>
    </source>
</evidence>
<dbReference type="InterPro" id="IPR007115">
    <property type="entry name" value="6-PTP_synth/QueD"/>
</dbReference>